<dbReference type="GO" id="GO:0022857">
    <property type="term" value="F:transmembrane transporter activity"/>
    <property type="evidence" value="ECO:0007669"/>
    <property type="project" value="InterPro"/>
</dbReference>
<evidence type="ECO:0000256" key="6">
    <source>
        <dbReference type="SAM" id="Phobius"/>
    </source>
</evidence>
<dbReference type="InterPro" id="IPR044770">
    <property type="entry name" value="MFS_spinster-like"/>
</dbReference>
<keyword evidence="4 6" id="KW-1133">Transmembrane helix</keyword>
<feature type="transmembrane region" description="Helical" evidence="6">
    <location>
        <begin position="84"/>
        <end position="103"/>
    </location>
</feature>
<keyword evidence="5 6" id="KW-0472">Membrane</keyword>
<feature type="domain" description="Major facilitator superfamily (MFS) profile" evidence="7">
    <location>
        <begin position="17"/>
        <end position="431"/>
    </location>
</feature>
<dbReference type="InterPro" id="IPR020846">
    <property type="entry name" value="MFS_dom"/>
</dbReference>
<feature type="transmembrane region" description="Helical" evidence="6">
    <location>
        <begin position="274"/>
        <end position="294"/>
    </location>
</feature>
<dbReference type="GO" id="GO:0016020">
    <property type="term" value="C:membrane"/>
    <property type="evidence" value="ECO:0007669"/>
    <property type="project" value="UniProtKB-SubCell"/>
</dbReference>
<dbReference type="PROSITE" id="PS50850">
    <property type="entry name" value="MFS"/>
    <property type="match status" value="1"/>
</dbReference>
<evidence type="ECO:0000256" key="2">
    <source>
        <dbReference type="ARBA" id="ARBA00022448"/>
    </source>
</evidence>
<evidence type="ECO:0000313" key="8">
    <source>
        <dbReference type="EMBL" id="TDR47585.1"/>
    </source>
</evidence>
<comment type="caution">
    <text evidence="8">The sequence shown here is derived from an EMBL/GenBank/DDBJ whole genome shotgun (WGS) entry which is preliminary data.</text>
</comment>
<evidence type="ECO:0000256" key="3">
    <source>
        <dbReference type="ARBA" id="ARBA00022692"/>
    </source>
</evidence>
<dbReference type="RefSeq" id="WP_133817301.1">
    <property type="nucleotide sequence ID" value="NZ_SNZH01000002.1"/>
</dbReference>
<dbReference type="EMBL" id="SNZH01000002">
    <property type="protein sequence ID" value="TDR47585.1"/>
    <property type="molecule type" value="Genomic_DNA"/>
</dbReference>
<feature type="transmembrane region" description="Helical" evidence="6">
    <location>
        <begin position="235"/>
        <end position="254"/>
    </location>
</feature>
<comment type="subcellular location">
    <subcellularLocation>
        <location evidence="1">Membrane</location>
        <topology evidence="1">Multi-pass membrane protein</topology>
    </subcellularLocation>
</comment>
<evidence type="ECO:0000313" key="9">
    <source>
        <dbReference type="Proteomes" id="UP000295293"/>
    </source>
</evidence>
<gene>
    <name evidence="8" type="ORF">DFR29_102245</name>
</gene>
<dbReference type="PANTHER" id="PTHR23505">
    <property type="entry name" value="SPINSTER"/>
    <property type="match status" value="1"/>
</dbReference>
<sequence length="436" mass="45077">MNTAGTAWPAPSRAWWAVSLCCVAALLSYTDRLILGLLVDPIRADLQIGDTEVSLLQGVAFALIYSFAGLPLGRIADRHSRRNLILAGVLLWSAATVACGYAQSFAQLFAARVFVGIGEAALAPAAMSLIADYFPPQRRGTATGTFLMGMVVGGGAALAIGGFLLQLAGNGWFASWPVVGTLAPWRAVLVLLGLPGLVLGLLLLSLHEPARRERSGVAAPGWRESMQKLAAQKSLLLPLYFAMALLAVGDFSLLSWSPALLSRRYGYAADQIGLLLGGIAMVTGVVATVGGGWLADWYARRGGVSLRLQLACLAAALAVPGSLIGLAGPSAAVVLACFGLWSLLSSAAGCIGIGVLQQVLPNELRGFGTALMAFGNIILGLGVGASLTAVFTDRVYADAAAVGWSITTVTLPAALAALALLLLALRHTRRNAVHAG</sequence>
<dbReference type="PANTHER" id="PTHR23505:SF79">
    <property type="entry name" value="PROTEIN SPINSTER"/>
    <property type="match status" value="1"/>
</dbReference>
<protein>
    <submittedName>
        <fullName evidence="8">Putative MFS family arabinose efflux permease</fullName>
    </submittedName>
</protein>
<feature type="transmembrane region" description="Helical" evidence="6">
    <location>
        <begin position="368"/>
        <end position="391"/>
    </location>
</feature>
<keyword evidence="3 6" id="KW-0812">Transmembrane</keyword>
<dbReference type="OrthoDB" id="6057322at2"/>
<evidence type="ECO:0000256" key="1">
    <source>
        <dbReference type="ARBA" id="ARBA00004141"/>
    </source>
</evidence>
<evidence type="ECO:0000256" key="5">
    <source>
        <dbReference type="ARBA" id="ARBA00023136"/>
    </source>
</evidence>
<organism evidence="8 9">
    <name type="scientific">Tahibacter aquaticus</name>
    <dbReference type="NCBI Taxonomy" id="520092"/>
    <lineage>
        <taxon>Bacteria</taxon>
        <taxon>Pseudomonadati</taxon>
        <taxon>Pseudomonadota</taxon>
        <taxon>Gammaproteobacteria</taxon>
        <taxon>Lysobacterales</taxon>
        <taxon>Rhodanobacteraceae</taxon>
        <taxon>Tahibacter</taxon>
    </lineage>
</organism>
<feature type="transmembrane region" description="Helical" evidence="6">
    <location>
        <begin position="403"/>
        <end position="425"/>
    </location>
</feature>
<feature type="transmembrane region" description="Helical" evidence="6">
    <location>
        <begin position="306"/>
        <end position="327"/>
    </location>
</feature>
<feature type="transmembrane region" description="Helical" evidence="6">
    <location>
        <begin position="54"/>
        <end position="72"/>
    </location>
</feature>
<keyword evidence="2" id="KW-0813">Transport</keyword>
<reference evidence="8 9" key="1">
    <citation type="submission" date="2019-03" db="EMBL/GenBank/DDBJ databases">
        <title>Genomic Encyclopedia of Type Strains, Phase IV (KMG-IV): sequencing the most valuable type-strain genomes for metagenomic binning, comparative biology and taxonomic classification.</title>
        <authorList>
            <person name="Goeker M."/>
        </authorList>
    </citation>
    <scope>NUCLEOTIDE SEQUENCE [LARGE SCALE GENOMIC DNA]</scope>
    <source>
        <strain evidence="8 9">DSM 21667</strain>
    </source>
</reference>
<evidence type="ECO:0000256" key="4">
    <source>
        <dbReference type="ARBA" id="ARBA00022989"/>
    </source>
</evidence>
<dbReference type="AlphaFoldDB" id="A0A4R6Z744"/>
<evidence type="ECO:0000259" key="7">
    <source>
        <dbReference type="PROSITE" id="PS50850"/>
    </source>
</evidence>
<feature type="transmembrane region" description="Helical" evidence="6">
    <location>
        <begin position="146"/>
        <end position="165"/>
    </location>
</feature>
<feature type="transmembrane region" description="Helical" evidence="6">
    <location>
        <begin position="333"/>
        <end position="356"/>
    </location>
</feature>
<feature type="transmembrane region" description="Helical" evidence="6">
    <location>
        <begin position="185"/>
        <end position="206"/>
    </location>
</feature>
<accession>A0A4R6Z744</accession>
<dbReference type="Gene3D" id="1.20.1250.20">
    <property type="entry name" value="MFS general substrate transporter like domains"/>
    <property type="match status" value="2"/>
</dbReference>
<dbReference type="InterPro" id="IPR036259">
    <property type="entry name" value="MFS_trans_sf"/>
</dbReference>
<feature type="transmembrane region" description="Helical" evidence="6">
    <location>
        <begin position="109"/>
        <end position="134"/>
    </location>
</feature>
<proteinExistence type="predicted"/>
<dbReference type="Proteomes" id="UP000295293">
    <property type="component" value="Unassembled WGS sequence"/>
</dbReference>
<dbReference type="Pfam" id="PF07690">
    <property type="entry name" value="MFS_1"/>
    <property type="match status" value="1"/>
</dbReference>
<dbReference type="SUPFAM" id="SSF103473">
    <property type="entry name" value="MFS general substrate transporter"/>
    <property type="match status" value="1"/>
</dbReference>
<keyword evidence="9" id="KW-1185">Reference proteome</keyword>
<dbReference type="InterPro" id="IPR011701">
    <property type="entry name" value="MFS"/>
</dbReference>
<name>A0A4R6Z744_9GAMM</name>